<organism evidence="2">
    <name type="scientific">Chromera velia CCMP2878</name>
    <dbReference type="NCBI Taxonomy" id="1169474"/>
    <lineage>
        <taxon>Eukaryota</taxon>
        <taxon>Sar</taxon>
        <taxon>Alveolata</taxon>
        <taxon>Colpodellida</taxon>
        <taxon>Chromeraceae</taxon>
        <taxon>Chromera</taxon>
    </lineage>
</organism>
<name>A0A0G4IC69_9ALVE</name>
<sequence length="397" mass="45034">MKLLILLVLSACGLAGGFVLSRYSTPQARTVAPPSLRAEAEGAGASPLIHSVIRHLEDSETKRDWNLSTEQLDSARMRLLDDQTFLGFVEPFQVPALGFLYAKGLWADYRPKRRSNFVRSVLEFPEGNEEFERLNRIVTKGEESSAVSSPNRQFDNFVARHPVWGDPKKSWIAFRDDPALKDKYVERVQKSGLCCMHGPVVVQHYAVARQSPPGQRVPMLDMAKFLRRHRGAKVLQKHILFDEGGSSIDFLKEILMSKSKVDENVSWKVEPEYLCESLQEHGPALVSQFKVHEDFNNLSTARHLGTPAPERPDDGLHAMAFVGYRWEAEQLRFLLQNWSPQKPFIEVDLEYLSSCSARLAFVRTPQTEIPKTFETDDAAHVELEVDCAERLPCEMLV</sequence>
<gene>
    <name evidence="2" type="ORF">Cvel_13064</name>
</gene>
<evidence type="ECO:0008006" key="3">
    <source>
        <dbReference type="Google" id="ProtNLM"/>
    </source>
</evidence>
<protein>
    <recommendedName>
        <fullName evidence="3">Glycosyl transferase CAP10 domain-containing protein</fullName>
    </recommendedName>
</protein>
<dbReference type="AlphaFoldDB" id="A0A0G4IC69"/>
<proteinExistence type="predicted"/>
<reference evidence="2" key="1">
    <citation type="submission" date="2014-11" db="EMBL/GenBank/DDBJ databases">
        <authorList>
            <person name="Otto D Thomas"/>
            <person name="Naeem Raeece"/>
        </authorList>
    </citation>
    <scope>NUCLEOTIDE SEQUENCE</scope>
</reference>
<accession>A0A0G4IC69</accession>
<evidence type="ECO:0000313" key="2">
    <source>
        <dbReference type="EMBL" id="CEM54799.1"/>
    </source>
</evidence>
<dbReference type="VEuPathDB" id="CryptoDB:Cvel_13064"/>
<keyword evidence="1" id="KW-0732">Signal</keyword>
<evidence type="ECO:0000256" key="1">
    <source>
        <dbReference type="SAM" id="SignalP"/>
    </source>
</evidence>
<feature type="chain" id="PRO_5005192979" description="Glycosyl transferase CAP10 domain-containing protein" evidence="1">
    <location>
        <begin position="18"/>
        <end position="397"/>
    </location>
</feature>
<dbReference type="EMBL" id="CDMZ01005819">
    <property type="protein sequence ID" value="CEM54799.1"/>
    <property type="molecule type" value="Genomic_DNA"/>
</dbReference>
<feature type="signal peptide" evidence="1">
    <location>
        <begin position="1"/>
        <end position="17"/>
    </location>
</feature>